<accession>A0ABN7KAL1</accession>
<dbReference type="SUPFAM" id="SSF109998">
    <property type="entry name" value="Triger factor/SurA peptide-binding domain-like"/>
    <property type="match status" value="1"/>
</dbReference>
<evidence type="ECO:0000256" key="1">
    <source>
        <dbReference type="PROSITE-ProRule" id="PRU00278"/>
    </source>
</evidence>
<name>A0ABN7KAL1_9BACT</name>
<dbReference type="SUPFAM" id="SSF54534">
    <property type="entry name" value="FKBP-like"/>
    <property type="match status" value="1"/>
</dbReference>
<dbReference type="PANTHER" id="PTHR47245:SF2">
    <property type="entry name" value="PEPTIDYL-PROLYL CIS-TRANS ISOMERASE HP_0175-RELATED"/>
    <property type="match status" value="1"/>
</dbReference>
<evidence type="ECO:0000313" key="5">
    <source>
        <dbReference type="Proteomes" id="UP000789803"/>
    </source>
</evidence>
<dbReference type="InterPro" id="IPR000297">
    <property type="entry name" value="PPIase_PpiC"/>
</dbReference>
<keyword evidence="2" id="KW-0732">Signal</keyword>
<dbReference type="Proteomes" id="UP000789803">
    <property type="component" value="Unassembled WGS sequence"/>
</dbReference>
<keyword evidence="1 4" id="KW-0413">Isomerase</keyword>
<dbReference type="PROSITE" id="PS50198">
    <property type="entry name" value="PPIC_PPIASE_2"/>
    <property type="match status" value="1"/>
</dbReference>
<feature type="domain" description="PpiC" evidence="3">
    <location>
        <begin position="132"/>
        <end position="229"/>
    </location>
</feature>
<gene>
    <name evidence="4" type="primary">cbf2</name>
    <name evidence="4" type="ORF">LMG7974_01556</name>
</gene>
<dbReference type="GO" id="GO:0003755">
    <property type="term" value="F:peptidyl-prolyl cis-trans isomerase activity"/>
    <property type="evidence" value="ECO:0007669"/>
    <property type="project" value="UniProtKB-EC"/>
</dbReference>
<feature type="chain" id="PRO_5047520364" evidence="2">
    <location>
        <begin position="21"/>
        <end position="274"/>
    </location>
</feature>
<proteinExistence type="predicted"/>
<dbReference type="EC" id="5.2.1.8" evidence="4"/>
<comment type="caution">
    <text evidence="4">The sequence shown here is derived from an EMBL/GenBank/DDBJ whole genome shotgun (WGS) entry which is preliminary data.</text>
</comment>
<dbReference type="Gene3D" id="1.10.8.1040">
    <property type="match status" value="1"/>
</dbReference>
<evidence type="ECO:0000256" key="2">
    <source>
        <dbReference type="SAM" id="SignalP"/>
    </source>
</evidence>
<dbReference type="Pfam" id="PF13145">
    <property type="entry name" value="Rotamase_2"/>
    <property type="match status" value="1"/>
</dbReference>
<dbReference type="EMBL" id="CAJHOF010000016">
    <property type="protein sequence ID" value="CAD7289486.1"/>
    <property type="molecule type" value="Genomic_DNA"/>
</dbReference>
<dbReference type="RefSeq" id="WP_229933343.1">
    <property type="nucleotide sequence ID" value="NZ_CAJHOF010000016.1"/>
</dbReference>
<protein>
    <submittedName>
        <fullName evidence="4">Peptidyl-prolyl cis-trans isomerase Cbf2</fullName>
        <ecNumber evidence="4">5.2.1.8</ecNumber>
    </submittedName>
</protein>
<sequence>MNKILFSTLVSAVAAISLNAAVVATVDGQNITDEDLQIFLAQAMPGQHVDIAQMSDELKKRLIDDVVGRKLLLKEARSTGIEKDPEFSKALNLAKDNIAGELYFKKIFDTIKVSEAEIKGFYDENKDRFNQPASVRARHILVENEADAKSIINELKNLKGDALTKKFAEIAAAKSIDQGSAQQGGELGWFGQSQMVKPFADAAFAMKKGEVSKTPVKSNFGYHIILKEDLKAAGLVPLNEVKPQVENTIKMQKFQEVIQKKTQSLRTKAKVEYK</sequence>
<evidence type="ECO:0000259" key="3">
    <source>
        <dbReference type="PROSITE" id="PS50198"/>
    </source>
</evidence>
<dbReference type="InterPro" id="IPR046357">
    <property type="entry name" value="PPIase_dom_sf"/>
</dbReference>
<dbReference type="PANTHER" id="PTHR47245">
    <property type="entry name" value="PEPTIDYLPROLYL ISOMERASE"/>
    <property type="match status" value="1"/>
</dbReference>
<keyword evidence="5" id="KW-1185">Reference proteome</keyword>
<keyword evidence="1" id="KW-0697">Rotamase</keyword>
<reference evidence="4 5" key="1">
    <citation type="submission" date="2020-11" db="EMBL/GenBank/DDBJ databases">
        <authorList>
            <person name="Peeters C."/>
        </authorList>
    </citation>
    <scope>NUCLEOTIDE SEQUENCE [LARGE SCALE GENOMIC DNA]</scope>
    <source>
        <strain evidence="4 5">LMG 7974</strain>
    </source>
</reference>
<feature type="signal peptide" evidence="2">
    <location>
        <begin position="1"/>
        <end position="20"/>
    </location>
</feature>
<organism evidence="4 5">
    <name type="scientific">Campylobacter majalis</name>
    <dbReference type="NCBI Taxonomy" id="2790656"/>
    <lineage>
        <taxon>Bacteria</taxon>
        <taxon>Pseudomonadati</taxon>
        <taxon>Campylobacterota</taxon>
        <taxon>Epsilonproteobacteria</taxon>
        <taxon>Campylobacterales</taxon>
        <taxon>Campylobacteraceae</taxon>
        <taxon>Campylobacter</taxon>
    </lineage>
</organism>
<dbReference type="InterPro" id="IPR027304">
    <property type="entry name" value="Trigger_fact/SurA_dom_sf"/>
</dbReference>
<dbReference type="InterPro" id="IPR050245">
    <property type="entry name" value="PrsA_foldase"/>
</dbReference>
<dbReference type="Gene3D" id="6.10.140.970">
    <property type="match status" value="1"/>
</dbReference>
<evidence type="ECO:0000313" key="4">
    <source>
        <dbReference type="EMBL" id="CAD7289486.1"/>
    </source>
</evidence>
<dbReference type="Gene3D" id="3.10.50.40">
    <property type="match status" value="1"/>
</dbReference>